<keyword evidence="3" id="KW-0560">Oxidoreductase</keyword>
<name>A0AAE1MJ53_9FABA</name>
<dbReference type="PANTHER" id="PTHR11771">
    <property type="entry name" value="LIPOXYGENASE"/>
    <property type="match status" value="1"/>
</dbReference>
<dbReference type="InterPro" id="IPR036226">
    <property type="entry name" value="LipOase_C_sf"/>
</dbReference>
<protein>
    <recommendedName>
        <fullName evidence="5">Lipoxygenase domain-containing protein</fullName>
    </recommendedName>
</protein>
<dbReference type="GO" id="GO:0034440">
    <property type="term" value="P:lipid oxidation"/>
    <property type="evidence" value="ECO:0007669"/>
    <property type="project" value="InterPro"/>
</dbReference>
<dbReference type="PRINTS" id="PR00468">
    <property type="entry name" value="PLTLPOXGNASE"/>
</dbReference>
<dbReference type="Gene3D" id="4.10.375.10">
    <property type="entry name" value="Lipoxygenase-1, Domain 2"/>
    <property type="match status" value="1"/>
</dbReference>
<dbReference type="EMBL" id="JAWXYG010000007">
    <property type="protein sequence ID" value="KAK4267264.1"/>
    <property type="molecule type" value="Genomic_DNA"/>
</dbReference>
<feature type="domain" description="Lipoxygenase" evidence="5">
    <location>
        <begin position="1"/>
        <end position="186"/>
    </location>
</feature>
<keyword evidence="4" id="KW-0812">Transmembrane</keyword>
<keyword evidence="4" id="KW-0472">Membrane</keyword>
<organism evidence="6 7">
    <name type="scientific">Acacia crassicarpa</name>
    <name type="common">northern wattle</name>
    <dbReference type="NCBI Taxonomy" id="499986"/>
    <lineage>
        <taxon>Eukaryota</taxon>
        <taxon>Viridiplantae</taxon>
        <taxon>Streptophyta</taxon>
        <taxon>Embryophyta</taxon>
        <taxon>Tracheophyta</taxon>
        <taxon>Spermatophyta</taxon>
        <taxon>Magnoliopsida</taxon>
        <taxon>eudicotyledons</taxon>
        <taxon>Gunneridae</taxon>
        <taxon>Pentapetalae</taxon>
        <taxon>rosids</taxon>
        <taxon>fabids</taxon>
        <taxon>Fabales</taxon>
        <taxon>Fabaceae</taxon>
        <taxon>Caesalpinioideae</taxon>
        <taxon>mimosoid clade</taxon>
        <taxon>Acacieae</taxon>
        <taxon>Acacia</taxon>
    </lineage>
</organism>
<evidence type="ECO:0000256" key="1">
    <source>
        <dbReference type="ARBA" id="ARBA00022723"/>
    </source>
</evidence>
<gene>
    <name evidence="6" type="ORF">QN277_024064</name>
</gene>
<keyword evidence="2" id="KW-0223">Dioxygenase</keyword>
<evidence type="ECO:0000256" key="3">
    <source>
        <dbReference type="ARBA" id="ARBA00023002"/>
    </source>
</evidence>
<accession>A0AAE1MJ53</accession>
<proteinExistence type="predicted"/>
<evidence type="ECO:0000256" key="4">
    <source>
        <dbReference type="SAM" id="Phobius"/>
    </source>
</evidence>
<dbReference type="Proteomes" id="UP001293593">
    <property type="component" value="Unassembled WGS sequence"/>
</dbReference>
<dbReference type="InterPro" id="IPR001246">
    <property type="entry name" value="LipOase_plant"/>
</dbReference>
<comment type="caution">
    <text evidence="6">The sequence shown here is derived from an EMBL/GenBank/DDBJ whole genome shotgun (WGS) entry which is preliminary data.</text>
</comment>
<dbReference type="AlphaFoldDB" id="A0AAE1MJ53"/>
<dbReference type="InterPro" id="IPR027433">
    <property type="entry name" value="Lipoxygenase_dom_3"/>
</dbReference>
<reference evidence="6" key="1">
    <citation type="submission" date="2023-10" db="EMBL/GenBank/DDBJ databases">
        <title>Chromosome-level genome of the transformable northern wattle, Acacia crassicarpa.</title>
        <authorList>
            <person name="Massaro I."/>
            <person name="Sinha N.R."/>
            <person name="Poethig S."/>
            <person name="Leichty A.R."/>
        </authorList>
    </citation>
    <scope>NUCLEOTIDE SEQUENCE</scope>
    <source>
        <strain evidence="6">Acra3RX</strain>
        <tissue evidence="6">Leaf</tissue>
    </source>
</reference>
<sequence>MGNKAGTYELPTKLGAMVFKTWITQIVVSCIIINPYPYPRRGRTGRPPTKKDPNTKRRLNKVMAFTIYVPRDESSGDTKMSDFLTHGLKSVSQSIQQNLNFLDREFDSFEEVRHLYETDIQLSIGILNSISDKLSGQILKEILRTDGERLLKFPTPQVIQENKSRWMTDEEFARVMLAGVSTKKQT</sequence>
<evidence type="ECO:0000313" key="6">
    <source>
        <dbReference type="EMBL" id="KAK4267264.1"/>
    </source>
</evidence>
<dbReference type="GO" id="GO:0016702">
    <property type="term" value="F:oxidoreductase activity, acting on single donors with incorporation of molecular oxygen, incorporation of two atoms of oxygen"/>
    <property type="evidence" value="ECO:0007669"/>
    <property type="project" value="InterPro"/>
</dbReference>
<dbReference type="InterPro" id="IPR013819">
    <property type="entry name" value="LipOase_C"/>
</dbReference>
<dbReference type="Pfam" id="PF00305">
    <property type="entry name" value="Lipoxygenase"/>
    <property type="match status" value="1"/>
</dbReference>
<keyword evidence="7" id="KW-1185">Reference proteome</keyword>
<evidence type="ECO:0000313" key="7">
    <source>
        <dbReference type="Proteomes" id="UP001293593"/>
    </source>
</evidence>
<keyword evidence="1" id="KW-0479">Metal-binding</keyword>
<dbReference type="SUPFAM" id="SSF48484">
    <property type="entry name" value="Lipoxigenase"/>
    <property type="match status" value="1"/>
</dbReference>
<evidence type="ECO:0000256" key="2">
    <source>
        <dbReference type="ARBA" id="ARBA00022964"/>
    </source>
</evidence>
<dbReference type="GO" id="GO:0046872">
    <property type="term" value="F:metal ion binding"/>
    <property type="evidence" value="ECO:0007669"/>
    <property type="project" value="UniProtKB-KW"/>
</dbReference>
<feature type="transmembrane region" description="Helical" evidence="4">
    <location>
        <begin position="14"/>
        <end position="36"/>
    </location>
</feature>
<evidence type="ECO:0000259" key="5">
    <source>
        <dbReference type="PROSITE" id="PS51393"/>
    </source>
</evidence>
<dbReference type="PROSITE" id="PS51393">
    <property type="entry name" value="LIPOXYGENASE_3"/>
    <property type="match status" value="1"/>
</dbReference>
<keyword evidence="4" id="KW-1133">Transmembrane helix</keyword>
<dbReference type="InterPro" id="IPR000907">
    <property type="entry name" value="LipOase"/>
</dbReference>
<dbReference type="Gene3D" id="4.10.372.10">
    <property type="entry name" value="Lipoxygenase-1, Domain 3"/>
    <property type="match status" value="1"/>
</dbReference>